<protein>
    <recommendedName>
        <fullName evidence="3">Cell envelope-related transcriptional attenuator domain-containing protein</fullName>
    </recommendedName>
</protein>
<dbReference type="PANTHER" id="PTHR33392:SF6">
    <property type="entry name" value="POLYISOPRENYL-TEICHOIC ACID--PEPTIDOGLYCAN TEICHOIC ACID TRANSFERASE TAGU"/>
    <property type="match status" value="1"/>
</dbReference>
<dbReference type="InterPro" id="IPR050922">
    <property type="entry name" value="LytR/CpsA/Psr_CW_biosynth"/>
</dbReference>
<name>A0A1F4V306_UNCKA</name>
<organism evidence="1 2">
    <name type="scientific">candidate division WWE3 bacterium RIFCSPLOWO2_01_FULL_39_13</name>
    <dbReference type="NCBI Taxonomy" id="1802624"/>
    <lineage>
        <taxon>Bacteria</taxon>
        <taxon>Katanobacteria</taxon>
    </lineage>
</organism>
<dbReference type="EMBL" id="MEVH01000022">
    <property type="protein sequence ID" value="OGC51450.1"/>
    <property type="molecule type" value="Genomic_DNA"/>
</dbReference>
<dbReference type="PANTHER" id="PTHR33392">
    <property type="entry name" value="POLYISOPRENYL-TEICHOIC ACID--PEPTIDOGLYCAN TEICHOIC ACID TRANSFERASE TAGU"/>
    <property type="match status" value="1"/>
</dbReference>
<evidence type="ECO:0000313" key="1">
    <source>
        <dbReference type="EMBL" id="OGC51450.1"/>
    </source>
</evidence>
<proteinExistence type="predicted"/>
<dbReference type="AlphaFoldDB" id="A0A1F4V306"/>
<comment type="caution">
    <text evidence="1">The sequence shown here is derived from an EMBL/GenBank/DDBJ whole genome shotgun (WGS) entry which is preliminary data.</text>
</comment>
<accession>A0A1F4V306</accession>
<sequence>MPKRGTAGYTRLQRKVNKKIKRRYPNTKRKARIVALSLVSILFTSLILSAVLIYKFVKAPFSSVANVDIDDTGRVWKSYETNILLIKVDDINDKSSRIVKLSLINFSPDTNRYAVYHIPVDVPIEYALNYGEGPLSDIYKTGNLDDDRGIYLMRKTILRLLAVDVDGYIIADNTGMAEIYEIIRDIDETDLSTALRLRNTFKIPKLIITFREIALTNLKAADIADIIKFVKRTSQSSSYVMDLTKYQLLDPSKWDNLWRERLSISEVKKEAVKVFIVNASKDPKVPGLAQWGARVVLNLGGAVLETDNSFVDFLENTVVAKDPEQVTVVRLAETLRIKKVIHVNDLDQNLGYNQQFFRTPVSIVLTSF</sequence>
<reference evidence="1 2" key="1">
    <citation type="journal article" date="2016" name="Nat. Commun.">
        <title>Thousands of microbial genomes shed light on interconnected biogeochemical processes in an aquifer system.</title>
        <authorList>
            <person name="Anantharaman K."/>
            <person name="Brown C.T."/>
            <person name="Hug L.A."/>
            <person name="Sharon I."/>
            <person name="Castelle C.J."/>
            <person name="Probst A.J."/>
            <person name="Thomas B.C."/>
            <person name="Singh A."/>
            <person name="Wilkins M.J."/>
            <person name="Karaoz U."/>
            <person name="Brodie E.L."/>
            <person name="Williams K.H."/>
            <person name="Hubbard S.S."/>
            <person name="Banfield J.F."/>
        </authorList>
    </citation>
    <scope>NUCLEOTIDE SEQUENCE [LARGE SCALE GENOMIC DNA]</scope>
</reference>
<dbReference type="Proteomes" id="UP000178771">
    <property type="component" value="Unassembled WGS sequence"/>
</dbReference>
<gene>
    <name evidence="1" type="ORF">A2982_02690</name>
</gene>
<dbReference type="Gene3D" id="3.30.420.590">
    <property type="match status" value="1"/>
</dbReference>
<evidence type="ECO:0008006" key="3">
    <source>
        <dbReference type="Google" id="ProtNLM"/>
    </source>
</evidence>
<dbReference type="STRING" id="1802624.A2982_02690"/>
<evidence type="ECO:0000313" key="2">
    <source>
        <dbReference type="Proteomes" id="UP000178771"/>
    </source>
</evidence>